<dbReference type="SMART" id="SM00304">
    <property type="entry name" value="HAMP"/>
    <property type="match status" value="1"/>
</dbReference>
<evidence type="ECO:0000256" key="2">
    <source>
        <dbReference type="ARBA" id="ARBA00029447"/>
    </source>
</evidence>
<dbReference type="InterPro" id="IPR051310">
    <property type="entry name" value="MCP_chemotaxis"/>
</dbReference>
<keyword evidence="1" id="KW-0145">Chemotaxis</keyword>
<feature type="domain" description="HAMP" evidence="7">
    <location>
        <begin position="222"/>
        <end position="274"/>
    </location>
</feature>
<proteinExistence type="inferred from homology"/>
<dbReference type="EMBL" id="JAGGJU010000006">
    <property type="protein sequence ID" value="MBP1851232.1"/>
    <property type="molecule type" value="Genomic_DNA"/>
</dbReference>
<dbReference type="Gene3D" id="1.10.287.950">
    <property type="entry name" value="Methyl-accepting chemotaxis protein"/>
    <property type="match status" value="1"/>
</dbReference>
<dbReference type="PROSITE" id="PS50113">
    <property type="entry name" value="PAC"/>
    <property type="match status" value="1"/>
</dbReference>
<evidence type="ECO:0000259" key="7">
    <source>
        <dbReference type="PROSITE" id="PS50885"/>
    </source>
</evidence>
<dbReference type="CDD" id="cd11386">
    <property type="entry name" value="MCP_signal"/>
    <property type="match status" value="1"/>
</dbReference>
<dbReference type="CDD" id="cd00130">
    <property type="entry name" value="PAS"/>
    <property type="match status" value="2"/>
</dbReference>
<dbReference type="NCBIfam" id="TIGR00229">
    <property type="entry name" value="sensory_box"/>
    <property type="match status" value="2"/>
</dbReference>
<dbReference type="SUPFAM" id="SSF58104">
    <property type="entry name" value="Methyl-accepting chemotaxis protein (MCP) signaling domain"/>
    <property type="match status" value="1"/>
</dbReference>
<dbReference type="PANTHER" id="PTHR43531">
    <property type="entry name" value="PROTEIN ICFG"/>
    <property type="match status" value="1"/>
</dbReference>
<dbReference type="InterPro" id="IPR003660">
    <property type="entry name" value="HAMP_dom"/>
</dbReference>
<feature type="domain" description="PAC" evidence="6">
    <location>
        <begin position="179"/>
        <end position="233"/>
    </location>
</feature>
<feature type="domain" description="Methyl-accepting transducer" evidence="4">
    <location>
        <begin position="279"/>
        <end position="508"/>
    </location>
</feature>
<feature type="domain" description="PAS" evidence="5">
    <location>
        <begin position="122"/>
        <end position="152"/>
    </location>
</feature>
<comment type="similarity">
    <text evidence="2">Belongs to the methyl-accepting chemotaxis (MCP) protein family.</text>
</comment>
<dbReference type="PROSITE" id="PS50112">
    <property type="entry name" value="PAS"/>
    <property type="match status" value="2"/>
</dbReference>
<evidence type="ECO:0000259" key="4">
    <source>
        <dbReference type="PROSITE" id="PS50111"/>
    </source>
</evidence>
<organism evidence="8 9">
    <name type="scientific">Rhizobium halophytocola</name>
    <dbReference type="NCBI Taxonomy" id="735519"/>
    <lineage>
        <taxon>Bacteria</taxon>
        <taxon>Pseudomonadati</taxon>
        <taxon>Pseudomonadota</taxon>
        <taxon>Alphaproteobacteria</taxon>
        <taxon>Hyphomicrobiales</taxon>
        <taxon>Rhizobiaceae</taxon>
        <taxon>Rhizobium/Agrobacterium group</taxon>
        <taxon>Rhizobium</taxon>
    </lineage>
</organism>
<name>A0ABS4DZW7_9HYPH</name>
<keyword evidence="9" id="KW-1185">Reference proteome</keyword>
<dbReference type="InterPro" id="IPR004089">
    <property type="entry name" value="MCPsignal_dom"/>
</dbReference>
<evidence type="ECO:0000259" key="5">
    <source>
        <dbReference type="PROSITE" id="PS50112"/>
    </source>
</evidence>
<sequence length="541" mass="58546">MIWFLPDGTVVDANENFCKTLGYELKDIIGKHHRIFCEDAITSSPDYKEFWRDLARGIFKSGEFRRISKSGADVWIQASYNPVKKGDKVVRVMKIASDITSAKIASLHDGNRVRAIGQSQAIIEFEVDGRVVMANENFCKTMGYELSEITGKHHSMFCKKDYTSSPEYTKFWERLRSGEFISDNFVRVGKGGKMVWIQAAYTPMFNTRGEVYRVIKVASDITARMVAVEQIGEAISKMAAGDLTVEITGEIDQALEKTRQDFNQAARALEHTVEAIIHSSDALATNAQVIFSVSDQIARNAEHQAASVEQTAAALDEITANVTDASRRAGDASNMVEQTRKSAETSGRIVADAIEAINKIEASSGQISNIIGVIDEIAFQTNLLALNAGVEAARAGDAGKGFAVVAQEVRELAQRSANAAKEIKQLIQESSTAVSSGVDLVHKTGNALQTIAEQVRNVDENVKAISAGAAEQATGIREINVAINTVDQGTQKTAATVEEANAASQNLADEAEALSTLIRRFKVRAKAAGSAQNAPPVRLAS</sequence>
<evidence type="ECO:0000256" key="1">
    <source>
        <dbReference type="ARBA" id="ARBA00022500"/>
    </source>
</evidence>
<gene>
    <name evidence="8" type="ORF">J2Z17_002675</name>
</gene>
<dbReference type="PROSITE" id="PS50111">
    <property type="entry name" value="CHEMOTAXIS_TRANSDUC_2"/>
    <property type="match status" value="1"/>
</dbReference>
<keyword evidence="3" id="KW-0807">Transducer</keyword>
<dbReference type="Pfam" id="PF08447">
    <property type="entry name" value="PAS_3"/>
    <property type="match status" value="1"/>
</dbReference>
<dbReference type="Proteomes" id="UP000759443">
    <property type="component" value="Unassembled WGS sequence"/>
</dbReference>
<feature type="domain" description="PAS" evidence="5">
    <location>
        <begin position="1"/>
        <end position="31"/>
    </location>
</feature>
<dbReference type="SMART" id="SM00283">
    <property type="entry name" value="MA"/>
    <property type="match status" value="1"/>
</dbReference>
<evidence type="ECO:0000313" key="9">
    <source>
        <dbReference type="Proteomes" id="UP000759443"/>
    </source>
</evidence>
<comment type="caution">
    <text evidence="8">The sequence shown here is derived from an EMBL/GenBank/DDBJ whole genome shotgun (WGS) entry which is preliminary data.</text>
</comment>
<protein>
    <submittedName>
        <fullName evidence="8">Methyl-accepting chemotaxis protein</fullName>
    </submittedName>
</protein>
<reference evidence="8 9" key="1">
    <citation type="submission" date="2021-03" db="EMBL/GenBank/DDBJ databases">
        <title>Genomic Encyclopedia of Type Strains, Phase IV (KMG-IV): sequencing the most valuable type-strain genomes for metagenomic binning, comparative biology and taxonomic classification.</title>
        <authorList>
            <person name="Goeker M."/>
        </authorList>
    </citation>
    <scope>NUCLEOTIDE SEQUENCE [LARGE SCALE GENOMIC DNA]</scope>
    <source>
        <strain evidence="8 9">DSM 21600</strain>
    </source>
</reference>
<dbReference type="Pfam" id="PF13426">
    <property type="entry name" value="PAS_9"/>
    <property type="match status" value="1"/>
</dbReference>
<dbReference type="SUPFAM" id="SSF55785">
    <property type="entry name" value="PYP-like sensor domain (PAS domain)"/>
    <property type="match status" value="2"/>
</dbReference>
<dbReference type="Gene3D" id="3.30.450.20">
    <property type="entry name" value="PAS domain"/>
    <property type="match status" value="2"/>
</dbReference>
<evidence type="ECO:0000259" key="6">
    <source>
        <dbReference type="PROSITE" id="PS50113"/>
    </source>
</evidence>
<dbReference type="InterPro" id="IPR000700">
    <property type="entry name" value="PAS-assoc_C"/>
</dbReference>
<dbReference type="PROSITE" id="PS50885">
    <property type="entry name" value="HAMP"/>
    <property type="match status" value="1"/>
</dbReference>
<accession>A0ABS4DZW7</accession>
<dbReference type="InterPro" id="IPR000014">
    <property type="entry name" value="PAS"/>
</dbReference>
<evidence type="ECO:0000313" key="8">
    <source>
        <dbReference type="EMBL" id="MBP1851232.1"/>
    </source>
</evidence>
<dbReference type="SMART" id="SM00086">
    <property type="entry name" value="PAC"/>
    <property type="match status" value="2"/>
</dbReference>
<dbReference type="Pfam" id="PF00015">
    <property type="entry name" value="MCPsignal"/>
    <property type="match status" value="1"/>
</dbReference>
<evidence type="ECO:0000256" key="3">
    <source>
        <dbReference type="PROSITE-ProRule" id="PRU00284"/>
    </source>
</evidence>
<dbReference type="InterPro" id="IPR035965">
    <property type="entry name" value="PAS-like_dom_sf"/>
</dbReference>
<dbReference type="InterPro" id="IPR013655">
    <property type="entry name" value="PAS_fold_3"/>
</dbReference>
<dbReference type="InterPro" id="IPR001610">
    <property type="entry name" value="PAC"/>
</dbReference>
<dbReference type="PANTHER" id="PTHR43531:SF11">
    <property type="entry name" value="METHYL-ACCEPTING CHEMOTAXIS PROTEIN 3"/>
    <property type="match status" value="1"/>
</dbReference>